<dbReference type="InParanoid" id="B0E4I0"/>
<name>B0E4I0_LACBS</name>
<protein>
    <submittedName>
        <fullName evidence="2">Predicted protein</fullName>
    </submittedName>
</protein>
<evidence type="ECO:0000256" key="1">
    <source>
        <dbReference type="SAM" id="MobiDB-lite"/>
    </source>
</evidence>
<sequence>MHSPPSTPSTPSEPSFSLLPSASTLQATQSQPSNPSTKTDNPPCSSARIRPVNLAPPIRNQSTFMWQANLMCVML</sequence>
<evidence type="ECO:0000313" key="2">
    <source>
        <dbReference type="EMBL" id="EDQ98247.1"/>
    </source>
</evidence>
<dbReference type="AlphaFoldDB" id="B0E4I0"/>
<organism evidence="3">
    <name type="scientific">Laccaria bicolor (strain S238N-H82 / ATCC MYA-4686)</name>
    <name type="common">Bicoloured deceiver</name>
    <name type="synonym">Laccaria laccata var. bicolor</name>
    <dbReference type="NCBI Taxonomy" id="486041"/>
    <lineage>
        <taxon>Eukaryota</taxon>
        <taxon>Fungi</taxon>
        <taxon>Dikarya</taxon>
        <taxon>Basidiomycota</taxon>
        <taxon>Agaricomycotina</taxon>
        <taxon>Agaricomycetes</taxon>
        <taxon>Agaricomycetidae</taxon>
        <taxon>Agaricales</taxon>
        <taxon>Agaricineae</taxon>
        <taxon>Hydnangiaceae</taxon>
        <taxon>Laccaria</taxon>
    </lineage>
</organism>
<dbReference type="EMBL" id="DS547400">
    <property type="protein sequence ID" value="EDQ98247.1"/>
    <property type="molecule type" value="Genomic_DNA"/>
</dbReference>
<dbReference type="Proteomes" id="UP000001194">
    <property type="component" value="Unassembled WGS sequence"/>
</dbReference>
<gene>
    <name evidence="2" type="ORF">LACBIDRAFT_306718</name>
</gene>
<feature type="compositionally biased region" description="Low complexity" evidence="1">
    <location>
        <begin position="9"/>
        <end position="23"/>
    </location>
</feature>
<dbReference type="RefSeq" id="XP_001891098.1">
    <property type="nucleotide sequence ID" value="XM_001891063.1"/>
</dbReference>
<dbReference type="KEGG" id="lbc:LACBIDRAFT_306718"/>
<proteinExistence type="predicted"/>
<accession>B0E4I0</accession>
<keyword evidence="3" id="KW-1185">Reference proteome</keyword>
<dbReference type="HOGENOM" id="CLU_2671497_0_0_1"/>
<evidence type="ECO:0000313" key="3">
    <source>
        <dbReference type="Proteomes" id="UP000001194"/>
    </source>
</evidence>
<reference evidence="2 3" key="1">
    <citation type="journal article" date="2008" name="Nature">
        <title>The genome of Laccaria bicolor provides insights into mycorrhizal symbiosis.</title>
        <authorList>
            <person name="Martin F."/>
            <person name="Aerts A."/>
            <person name="Ahren D."/>
            <person name="Brun A."/>
            <person name="Danchin E.G.J."/>
            <person name="Duchaussoy F."/>
            <person name="Gibon J."/>
            <person name="Kohler A."/>
            <person name="Lindquist E."/>
            <person name="Pereda V."/>
            <person name="Salamov A."/>
            <person name="Shapiro H.J."/>
            <person name="Wuyts J."/>
            <person name="Blaudez D."/>
            <person name="Buee M."/>
            <person name="Brokstein P."/>
            <person name="Canbaeck B."/>
            <person name="Cohen D."/>
            <person name="Courty P.E."/>
            <person name="Coutinho P.M."/>
            <person name="Delaruelle C."/>
            <person name="Detter J.C."/>
            <person name="Deveau A."/>
            <person name="DiFazio S."/>
            <person name="Duplessis S."/>
            <person name="Fraissinet-Tachet L."/>
            <person name="Lucic E."/>
            <person name="Frey-Klett P."/>
            <person name="Fourrey C."/>
            <person name="Feussner I."/>
            <person name="Gay G."/>
            <person name="Grimwood J."/>
            <person name="Hoegger P.J."/>
            <person name="Jain P."/>
            <person name="Kilaru S."/>
            <person name="Labbe J."/>
            <person name="Lin Y.C."/>
            <person name="Legue V."/>
            <person name="Le Tacon F."/>
            <person name="Marmeisse R."/>
            <person name="Melayah D."/>
            <person name="Montanini B."/>
            <person name="Muratet M."/>
            <person name="Nehls U."/>
            <person name="Niculita-Hirzel H."/>
            <person name="Oudot-Le Secq M.P."/>
            <person name="Peter M."/>
            <person name="Quesneville H."/>
            <person name="Rajashekar B."/>
            <person name="Reich M."/>
            <person name="Rouhier N."/>
            <person name="Schmutz J."/>
            <person name="Yin T."/>
            <person name="Chalot M."/>
            <person name="Henrissat B."/>
            <person name="Kuees U."/>
            <person name="Lucas S."/>
            <person name="Van de Peer Y."/>
            <person name="Podila G.K."/>
            <person name="Polle A."/>
            <person name="Pukkila P.J."/>
            <person name="Richardson P.M."/>
            <person name="Rouze P."/>
            <person name="Sanders I.R."/>
            <person name="Stajich J.E."/>
            <person name="Tunlid A."/>
            <person name="Tuskan G."/>
            <person name="Grigoriev I.V."/>
        </authorList>
    </citation>
    <scope>NUCLEOTIDE SEQUENCE [LARGE SCALE GENOMIC DNA]</scope>
    <source>
        <strain evidence="3">S238N-H82 / ATCC MYA-4686</strain>
    </source>
</reference>
<feature type="region of interest" description="Disordered" evidence="1">
    <location>
        <begin position="1"/>
        <end position="53"/>
    </location>
</feature>
<dbReference type="GeneID" id="6086754"/>
<feature type="compositionally biased region" description="Polar residues" evidence="1">
    <location>
        <begin position="24"/>
        <end position="44"/>
    </location>
</feature>